<feature type="chain" id="PRO_5044596519" description="glucuronosyltransferase" evidence="7">
    <location>
        <begin position="23"/>
        <end position="290"/>
    </location>
</feature>
<name>A0A3P7XXC7_HELPZ</name>
<keyword evidence="3" id="KW-0328">Glycosyltransferase</keyword>
<evidence type="ECO:0000256" key="5">
    <source>
        <dbReference type="ARBA" id="ARBA00022729"/>
    </source>
</evidence>
<evidence type="ECO:0000256" key="2">
    <source>
        <dbReference type="ARBA" id="ARBA00012544"/>
    </source>
</evidence>
<dbReference type="AlphaFoldDB" id="A0A3P7XXC7"/>
<keyword evidence="4" id="KW-0808">Transferase</keyword>
<dbReference type="Pfam" id="PF00201">
    <property type="entry name" value="UDPGT"/>
    <property type="match status" value="1"/>
</dbReference>
<dbReference type="PANTHER" id="PTHR48043">
    <property type="entry name" value="EG:EG0003.4 PROTEIN-RELATED"/>
    <property type="match status" value="1"/>
</dbReference>
<evidence type="ECO:0000313" key="8">
    <source>
        <dbReference type="EMBL" id="VDO64907.1"/>
    </source>
</evidence>
<dbReference type="PANTHER" id="PTHR48043:SF145">
    <property type="entry name" value="FI06409P-RELATED"/>
    <property type="match status" value="1"/>
</dbReference>
<dbReference type="OrthoDB" id="5845678at2759"/>
<dbReference type="SUPFAM" id="SSF53756">
    <property type="entry name" value="UDP-Glycosyltransferase/glycogen phosphorylase"/>
    <property type="match status" value="1"/>
</dbReference>
<dbReference type="Proteomes" id="UP000050761">
    <property type="component" value="Unassembled WGS sequence"/>
</dbReference>
<proteinExistence type="inferred from homology"/>
<sequence length="290" mass="32649">MVKWLLLTVGIVISLRTPFTSASNILIWSPTFGHSHVAFLGNIADVLTADGHNVTILTLTLDPNVTTFGNRLPAHTIRIESEENNWLQMDVKGPSLWNTPPCTGLCTRTSDLLIIAEQSYRICKALLDDDETMKKLLASKFDLVFSETLENCGPGIFQVLNIPSVVMVSALGMMPKMLEVSGLRATPSFVPLCLTPYSDEMTFFERFINFNLQMIFSTYKYKVEDQYWQLLNDRYPGFPSIESISMNKTALMMTNVHEFAESPRPTTNMIRYVGGMTIYPPKALRAQRST</sequence>
<evidence type="ECO:0000313" key="10">
    <source>
        <dbReference type="WBParaSite" id="HPBE_0000552701-mRNA-1"/>
    </source>
</evidence>
<evidence type="ECO:0000256" key="3">
    <source>
        <dbReference type="ARBA" id="ARBA00022676"/>
    </source>
</evidence>
<dbReference type="WBParaSite" id="HPBE_0000552701-mRNA-1">
    <property type="protein sequence ID" value="HPBE_0000552701-mRNA-1"/>
    <property type="gene ID" value="HPBE_0000552701"/>
</dbReference>
<evidence type="ECO:0000256" key="7">
    <source>
        <dbReference type="SAM" id="SignalP"/>
    </source>
</evidence>
<comment type="catalytic activity">
    <reaction evidence="6">
        <text>glucuronate acceptor + UDP-alpha-D-glucuronate = acceptor beta-D-glucuronoside + UDP + H(+)</text>
        <dbReference type="Rhea" id="RHEA:21032"/>
        <dbReference type="ChEBI" id="CHEBI:15378"/>
        <dbReference type="ChEBI" id="CHEBI:58052"/>
        <dbReference type="ChEBI" id="CHEBI:58223"/>
        <dbReference type="ChEBI" id="CHEBI:132367"/>
        <dbReference type="ChEBI" id="CHEBI:132368"/>
        <dbReference type="EC" id="2.4.1.17"/>
    </reaction>
</comment>
<dbReference type="EMBL" id="UZAH01025488">
    <property type="protein sequence ID" value="VDO64907.1"/>
    <property type="molecule type" value="Genomic_DNA"/>
</dbReference>
<dbReference type="Gene3D" id="3.40.50.2000">
    <property type="entry name" value="Glycogen Phosphorylase B"/>
    <property type="match status" value="1"/>
</dbReference>
<dbReference type="InterPro" id="IPR002213">
    <property type="entry name" value="UDP_glucos_trans"/>
</dbReference>
<keyword evidence="5 7" id="KW-0732">Signal</keyword>
<keyword evidence="9" id="KW-1185">Reference proteome</keyword>
<gene>
    <name evidence="8" type="ORF">HPBE_LOCUS5528</name>
</gene>
<feature type="signal peptide" evidence="7">
    <location>
        <begin position="1"/>
        <end position="22"/>
    </location>
</feature>
<protein>
    <recommendedName>
        <fullName evidence="2">glucuronosyltransferase</fullName>
        <ecNumber evidence="2">2.4.1.17</ecNumber>
    </recommendedName>
</protein>
<organism evidence="8">
    <name type="scientific">Heligmosomoides polygyrus</name>
    <name type="common">Parasitic roundworm</name>
    <dbReference type="NCBI Taxonomy" id="6339"/>
    <lineage>
        <taxon>Eukaryota</taxon>
        <taxon>Metazoa</taxon>
        <taxon>Ecdysozoa</taxon>
        <taxon>Nematoda</taxon>
        <taxon>Chromadorea</taxon>
        <taxon>Rhabditida</taxon>
        <taxon>Rhabditina</taxon>
        <taxon>Rhabditomorpha</taxon>
        <taxon>Strongyloidea</taxon>
        <taxon>Heligmosomidae</taxon>
        <taxon>Heligmosomoides</taxon>
    </lineage>
</organism>
<evidence type="ECO:0000256" key="6">
    <source>
        <dbReference type="ARBA" id="ARBA00047475"/>
    </source>
</evidence>
<reference evidence="10" key="2">
    <citation type="submission" date="2019-09" db="UniProtKB">
        <authorList>
            <consortium name="WormBaseParasite"/>
        </authorList>
    </citation>
    <scope>IDENTIFICATION</scope>
</reference>
<evidence type="ECO:0000256" key="4">
    <source>
        <dbReference type="ARBA" id="ARBA00022679"/>
    </source>
</evidence>
<dbReference type="EC" id="2.4.1.17" evidence="2"/>
<reference evidence="8 9" key="1">
    <citation type="submission" date="2018-11" db="EMBL/GenBank/DDBJ databases">
        <authorList>
            <consortium name="Pathogen Informatics"/>
        </authorList>
    </citation>
    <scope>NUCLEOTIDE SEQUENCE [LARGE SCALE GENOMIC DNA]</scope>
</reference>
<accession>A0A3P7XXC7</accession>
<evidence type="ECO:0000256" key="1">
    <source>
        <dbReference type="ARBA" id="ARBA00009995"/>
    </source>
</evidence>
<dbReference type="InterPro" id="IPR050271">
    <property type="entry name" value="UDP-glycosyltransferase"/>
</dbReference>
<evidence type="ECO:0000313" key="9">
    <source>
        <dbReference type="Proteomes" id="UP000050761"/>
    </source>
</evidence>
<dbReference type="GO" id="GO:0015020">
    <property type="term" value="F:glucuronosyltransferase activity"/>
    <property type="evidence" value="ECO:0007669"/>
    <property type="project" value="UniProtKB-EC"/>
</dbReference>
<comment type="similarity">
    <text evidence="1">Belongs to the UDP-glycosyltransferase family.</text>
</comment>